<comment type="caution">
    <text evidence="3">The sequence shown here is derived from an EMBL/GenBank/DDBJ whole genome shotgun (WGS) entry which is preliminary data.</text>
</comment>
<dbReference type="PANTHER" id="PTHR30466">
    <property type="entry name" value="FLAVIN REDUCTASE"/>
    <property type="match status" value="1"/>
</dbReference>
<dbReference type="EMBL" id="JACDUR010000003">
    <property type="protein sequence ID" value="MBA2891468.1"/>
    <property type="molecule type" value="Genomic_DNA"/>
</dbReference>
<evidence type="ECO:0000259" key="2">
    <source>
        <dbReference type="SMART" id="SM00903"/>
    </source>
</evidence>
<dbReference type="Pfam" id="PF01613">
    <property type="entry name" value="Flavin_Reduct"/>
    <property type="match status" value="1"/>
</dbReference>
<reference evidence="3 4" key="1">
    <citation type="submission" date="2020-07" db="EMBL/GenBank/DDBJ databases">
        <title>Genomic Encyclopedia of Type Strains, Phase IV (KMG-IV): sequencing the most valuable type-strain genomes for metagenomic binning, comparative biology and taxonomic classification.</title>
        <authorList>
            <person name="Goeker M."/>
        </authorList>
    </citation>
    <scope>NUCLEOTIDE SEQUENCE [LARGE SCALE GENOMIC DNA]</scope>
    <source>
        <strain evidence="3 4">DSM 45533</strain>
    </source>
</reference>
<protein>
    <submittedName>
        <fullName evidence="3">Flavin reductase (DIM6/NTAB) family NADH-FMN oxidoreductase RutF</fullName>
    </submittedName>
</protein>
<sequence>MTTLVDVCRSFMSSYPTGVAVVTAMSPDGEPCGLTCSSLISVTFAPPTLLVSINVHSRTLAATVGSGGFGVNLLHARARPAAELFSSLTADRFSAIRWSPTGRLRLPRLEDDLHGWAECTVEEVWTVGDHALVLGRVADIASDPESPLMYGFREYATWARDGERTLRA</sequence>
<feature type="domain" description="Flavin reductase like" evidence="2">
    <location>
        <begin position="12"/>
        <end position="157"/>
    </location>
</feature>
<keyword evidence="4" id="KW-1185">Reference proteome</keyword>
<dbReference type="PANTHER" id="PTHR30466:SF1">
    <property type="entry name" value="FMN REDUCTASE (NADH) RUTF"/>
    <property type="match status" value="1"/>
</dbReference>
<dbReference type="InterPro" id="IPR002563">
    <property type="entry name" value="Flavin_Rdtase-like_dom"/>
</dbReference>
<evidence type="ECO:0000313" key="4">
    <source>
        <dbReference type="Proteomes" id="UP000530928"/>
    </source>
</evidence>
<dbReference type="GO" id="GO:0010181">
    <property type="term" value="F:FMN binding"/>
    <property type="evidence" value="ECO:0007669"/>
    <property type="project" value="InterPro"/>
</dbReference>
<dbReference type="SUPFAM" id="SSF50475">
    <property type="entry name" value="FMN-binding split barrel"/>
    <property type="match status" value="1"/>
</dbReference>
<organism evidence="3 4">
    <name type="scientific">Nonomuraea soli</name>
    <dbReference type="NCBI Taxonomy" id="1032476"/>
    <lineage>
        <taxon>Bacteria</taxon>
        <taxon>Bacillati</taxon>
        <taxon>Actinomycetota</taxon>
        <taxon>Actinomycetes</taxon>
        <taxon>Streptosporangiales</taxon>
        <taxon>Streptosporangiaceae</taxon>
        <taxon>Nonomuraea</taxon>
    </lineage>
</organism>
<proteinExistence type="predicted"/>
<dbReference type="InterPro" id="IPR050268">
    <property type="entry name" value="NADH-dep_flavin_reductase"/>
</dbReference>
<dbReference type="RefSeq" id="WP_220133574.1">
    <property type="nucleotide sequence ID" value="NZ_BAABAM010000002.1"/>
</dbReference>
<dbReference type="Proteomes" id="UP000530928">
    <property type="component" value="Unassembled WGS sequence"/>
</dbReference>
<keyword evidence="1" id="KW-0560">Oxidoreductase</keyword>
<accession>A0A7W0CHZ6</accession>
<evidence type="ECO:0000256" key="1">
    <source>
        <dbReference type="ARBA" id="ARBA00023002"/>
    </source>
</evidence>
<dbReference type="Gene3D" id="2.30.110.10">
    <property type="entry name" value="Electron Transport, Fmn-binding Protein, Chain A"/>
    <property type="match status" value="1"/>
</dbReference>
<evidence type="ECO:0000313" key="3">
    <source>
        <dbReference type="EMBL" id="MBA2891468.1"/>
    </source>
</evidence>
<dbReference type="GO" id="GO:0042602">
    <property type="term" value="F:riboflavin reductase (NADPH) activity"/>
    <property type="evidence" value="ECO:0007669"/>
    <property type="project" value="TreeGrafter"/>
</dbReference>
<gene>
    <name evidence="3" type="ORF">HNR30_002809</name>
</gene>
<name>A0A7W0CHZ6_9ACTN</name>
<dbReference type="InterPro" id="IPR012349">
    <property type="entry name" value="Split_barrel_FMN-bd"/>
</dbReference>
<dbReference type="AlphaFoldDB" id="A0A7W0CHZ6"/>
<dbReference type="SMART" id="SM00903">
    <property type="entry name" value="Flavin_Reduct"/>
    <property type="match status" value="1"/>
</dbReference>